<dbReference type="GO" id="GO:0008168">
    <property type="term" value="F:methyltransferase activity"/>
    <property type="evidence" value="ECO:0007669"/>
    <property type="project" value="UniProtKB-KW"/>
</dbReference>
<proteinExistence type="predicted"/>
<dbReference type="PANTHER" id="PTHR43861">
    <property type="entry name" value="TRANS-ACONITATE 2-METHYLTRANSFERASE-RELATED"/>
    <property type="match status" value="1"/>
</dbReference>
<keyword evidence="2" id="KW-0808">Transferase</keyword>
<dbReference type="Pfam" id="PF13847">
    <property type="entry name" value="Methyltransf_31"/>
    <property type="match status" value="1"/>
</dbReference>
<dbReference type="InterPro" id="IPR025714">
    <property type="entry name" value="Methyltranfer_dom"/>
</dbReference>
<dbReference type="EMBL" id="UOGC01000020">
    <property type="protein sequence ID" value="VAX15724.1"/>
    <property type="molecule type" value="Genomic_DNA"/>
</dbReference>
<dbReference type="InterPro" id="IPR029063">
    <property type="entry name" value="SAM-dependent_MTases_sf"/>
</dbReference>
<keyword evidence="2" id="KW-0489">Methyltransferase</keyword>
<sequence length="220" mass="25663">MKQQLNIVTTLHKNTERDYLGRANDQKIGCMKTARKFGYDFWDGDRRFGYGGYSYDGRWAVVAQKLIDQYGLGPNSNILDVGCGKGFLLYEFRKLLPEAKISGIDISEYAIENAKEEIRDNLMVASAQEPFPFEDGQFDLVISLTTLHNLLLPEFKMALSEIERVGKEKYILLDSYRDEAELFNLQCWTLTCELFFRPEEWVFLFNTFSYTGDYEFIFFE</sequence>
<evidence type="ECO:0000313" key="2">
    <source>
        <dbReference type="EMBL" id="VAX15724.1"/>
    </source>
</evidence>
<protein>
    <submittedName>
        <fullName evidence="2">SAM-dependent methyltransferase</fullName>
    </submittedName>
</protein>
<dbReference type="AlphaFoldDB" id="A0A3B1BV41"/>
<gene>
    <name evidence="2" type="ORF">MNBD_NITROSPINAE01-1434</name>
</gene>
<evidence type="ECO:0000259" key="1">
    <source>
        <dbReference type="Pfam" id="PF13847"/>
    </source>
</evidence>
<reference evidence="2" key="1">
    <citation type="submission" date="2018-06" db="EMBL/GenBank/DDBJ databases">
        <authorList>
            <person name="Zhirakovskaya E."/>
        </authorList>
    </citation>
    <scope>NUCLEOTIDE SEQUENCE</scope>
</reference>
<accession>A0A3B1BV41</accession>
<dbReference type="GO" id="GO:0032259">
    <property type="term" value="P:methylation"/>
    <property type="evidence" value="ECO:0007669"/>
    <property type="project" value="UniProtKB-KW"/>
</dbReference>
<organism evidence="2">
    <name type="scientific">hydrothermal vent metagenome</name>
    <dbReference type="NCBI Taxonomy" id="652676"/>
    <lineage>
        <taxon>unclassified sequences</taxon>
        <taxon>metagenomes</taxon>
        <taxon>ecological metagenomes</taxon>
    </lineage>
</organism>
<dbReference type="CDD" id="cd02440">
    <property type="entry name" value="AdoMet_MTases"/>
    <property type="match status" value="1"/>
</dbReference>
<dbReference type="SUPFAM" id="SSF53335">
    <property type="entry name" value="S-adenosyl-L-methionine-dependent methyltransferases"/>
    <property type="match status" value="1"/>
</dbReference>
<dbReference type="Gene3D" id="3.40.50.150">
    <property type="entry name" value="Vaccinia Virus protein VP39"/>
    <property type="match status" value="1"/>
</dbReference>
<name>A0A3B1BV41_9ZZZZ</name>
<feature type="domain" description="Methyltransferase" evidence="1">
    <location>
        <begin position="74"/>
        <end position="186"/>
    </location>
</feature>